<name>A0A067K208_JATCU</name>
<organism evidence="2 3">
    <name type="scientific">Jatropha curcas</name>
    <name type="common">Barbados nut</name>
    <dbReference type="NCBI Taxonomy" id="180498"/>
    <lineage>
        <taxon>Eukaryota</taxon>
        <taxon>Viridiplantae</taxon>
        <taxon>Streptophyta</taxon>
        <taxon>Embryophyta</taxon>
        <taxon>Tracheophyta</taxon>
        <taxon>Spermatophyta</taxon>
        <taxon>Magnoliopsida</taxon>
        <taxon>eudicotyledons</taxon>
        <taxon>Gunneridae</taxon>
        <taxon>Pentapetalae</taxon>
        <taxon>rosids</taxon>
        <taxon>fabids</taxon>
        <taxon>Malpighiales</taxon>
        <taxon>Euphorbiaceae</taxon>
        <taxon>Crotonoideae</taxon>
        <taxon>Jatropheae</taxon>
        <taxon>Jatropha</taxon>
    </lineage>
</organism>
<feature type="region of interest" description="Disordered" evidence="1">
    <location>
        <begin position="17"/>
        <end position="36"/>
    </location>
</feature>
<feature type="region of interest" description="Disordered" evidence="1">
    <location>
        <begin position="117"/>
        <end position="140"/>
    </location>
</feature>
<evidence type="ECO:0000313" key="2">
    <source>
        <dbReference type="EMBL" id="KDP30221.1"/>
    </source>
</evidence>
<dbReference type="AlphaFoldDB" id="A0A067K208"/>
<proteinExistence type="predicted"/>
<evidence type="ECO:0000256" key="1">
    <source>
        <dbReference type="SAM" id="MobiDB-lite"/>
    </source>
</evidence>
<gene>
    <name evidence="2" type="ORF">JCGZ_17003</name>
</gene>
<dbReference type="EMBL" id="KK914699">
    <property type="protein sequence ID" value="KDP30221.1"/>
    <property type="molecule type" value="Genomic_DNA"/>
</dbReference>
<accession>A0A067K208</accession>
<protein>
    <submittedName>
        <fullName evidence="2">Uncharacterized protein</fullName>
    </submittedName>
</protein>
<sequence>MGKDSTSVHVHSLVLGLKPHSDGNASTSRKKCGRSSNSRMMIHGCRVPVIPEAIPINIAEQGASCTGDTVSIMSNGLFKSPIQRAVIHSERRGFLWQCSVPQIQRTKQFVNRGGKRTTVAAGRGAGFGGSTPRGPAASAA</sequence>
<keyword evidence="3" id="KW-1185">Reference proteome</keyword>
<reference evidence="2 3" key="1">
    <citation type="journal article" date="2014" name="PLoS ONE">
        <title>Global Analysis of Gene Expression Profiles in Physic Nut (Jatropha curcas L.) Seedlings Exposed to Salt Stress.</title>
        <authorList>
            <person name="Zhang L."/>
            <person name="Zhang C."/>
            <person name="Wu P."/>
            <person name="Chen Y."/>
            <person name="Li M."/>
            <person name="Jiang H."/>
            <person name="Wu G."/>
        </authorList>
    </citation>
    <scope>NUCLEOTIDE SEQUENCE [LARGE SCALE GENOMIC DNA]</scope>
    <source>
        <strain evidence="3">cv. GZQX0401</strain>
        <tissue evidence="2">Young leaves</tissue>
    </source>
</reference>
<evidence type="ECO:0000313" key="3">
    <source>
        <dbReference type="Proteomes" id="UP000027138"/>
    </source>
</evidence>
<dbReference type="STRING" id="180498.A0A067K208"/>
<dbReference type="Proteomes" id="UP000027138">
    <property type="component" value="Unassembled WGS sequence"/>
</dbReference>